<keyword evidence="3" id="KW-0862">Zinc</keyword>
<accession>A0A2J8A1V8</accession>
<reference evidence="7 8" key="1">
    <citation type="journal article" date="2017" name="Mol. Biol. Evol.">
        <title>The 4-celled Tetrabaena socialis nuclear genome reveals the essential components for genetic control of cell number at the origin of multicellularity in the volvocine lineage.</title>
        <authorList>
            <person name="Featherston J."/>
            <person name="Arakaki Y."/>
            <person name="Hanschen E.R."/>
            <person name="Ferris P.J."/>
            <person name="Michod R.E."/>
            <person name="Olson B.J.S.C."/>
            <person name="Nozaki H."/>
            <person name="Durand P.M."/>
        </authorList>
    </citation>
    <scope>NUCLEOTIDE SEQUENCE [LARGE SCALE GENOMIC DNA]</scope>
    <source>
        <strain evidence="7 8">NIES-571</strain>
    </source>
</reference>
<dbReference type="PROSITE" id="PS50865">
    <property type="entry name" value="ZF_MYND_2"/>
    <property type="match status" value="1"/>
</dbReference>
<evidence type="ECO:0000313" key="8">
    <source>
        <dbReference type="Proteomes" id="UP000236333"/>
    </source>
</evidence>
<evidence type="ECO:0000256" key="5">
    <source>
        <dbReference type="SAM" id="MobiDB-lite"/>
    </source>
</evidence>
<dbReference type="GO" id="GO:0008270">
    <property type="term" value="F:zinc ion binding"/>
    <property type="evidence" value="ECO:0007669"/>
    <property type="project" value="UniProtKB-KW"/>
</dbReference>
<comment type="caution">
    <text evidence="7">The sequence shown here is derived from an EMBL/GenBank/DDBJ whole genome shotgun (WGS) entry which is preliminary data.</text>
</comment>
<keyword evidence="2 4" id="KW-0863">Zinc-finger</keyword>
<keyword evidence="8" id="KW-1185">Reference proteome</keyword>
<evidence type="ECO:0000256" key="3">
    <source>
        <dbReference type="ARBA" id="ARBA00022833"/>
    </source>
</evidence>
<feature type="region of interest" description="Disordered" evidence="5">
    <location>
        <begin position="781"/>
        <end position="811"/>
    </location>
</feature>
<evidence type="ECO:0000259" key="6">
    <source>
        <dbReference type="PROSITE" id="PS50865"/>
    </source>
</evidence>
<feature type="domain" description="MYND-type" evidence="6">
    <location>
        <begin position="840"/>
        <end position="890"/>
    </location>
</feature>
<dbReference type="AlphaFoldDB" id="A0A2J8A1V8"/>
<organism evidence="7 8">
    <name type="scientific">Tetrabaena socialis</name>
    <dbReference type="NCBI Taxonomy" id="47790"/>
    <lineage>
        <taxon>Eukaryota</taxon>
        <taxon>Viridiplantae</taxon>
        <taxon>Chlorophyta</taxon>
        <taxon>core chlorophytes</taxon>
        <taxon>Chlorophyceae</taxon>
        <taxon>CS clade</taxon>
        <taxon>Chlamydomonadales</taxon>
        <taxon>Tetrabaenaceae</taxon>
        <taxon>Tetrabaena</taxon>
    </lineage>
</organism>
<dbReference type="Proteomes" id="UP000236333">
    <property type="component" value="Unassembled WGS sequence"/>
</dbReference>
<dbReference type="InterPro" id="IPR002893">
    <property type="entry name" value="Znf_MYND"/>
</dbReference>
<evidence type="ECO:0000256" key="4">
    <source>
        <dbReference type="PROSITE-ProRule" id="PRU00134"/>
    </source>
</evidence>
<proteinExistence type="predicted"/>
<evidence type="ECO:0000256" key="2">
    <source>
        <dbReference type="ARBA" id="ARBA00022771"/>
    </source>
</evidence>
<dbReference type="OrthoDB" id="550206at2759"/>
<dbReference type="Gene3D" id="6.10.140.2220">
    <property type="match status" value="1"/>
</dbReference>
<protein>
    <recommendedName>
        <fullName evidence="6">MYND-type domain-containing protein</fullName>
    </recommendedName>
</protein>
<dbReference type="Pfam" id="PF01753">
    <property type="entry name" value="zf-MYND"/>
    <property type="match status" value="1"/>
</dbReference>
<evidence type="ECO:0000313" key="7">
    <source>
        <dbReference type="EMBL" id="PNH06492.1"/>
    </source>
</evidence>
<dbReference type="EMBL" id="PGGS01000234">
    <property type="protein sequence ID" value="PNH06492.1"/>
    <property type="molecule type" value="Genomic_DNA"/>
</dbReference>
<name>A0A2J8A1V8_9CHLO</name>
<sequence length="895" mass="91968">MADRVRLLVHQAERAIEEIARDWPEGLGHRPRAAREPAWAAVVRKSLIVVACLAQLVSTAAAACAACLPSDISSSSAASAAHAQLRQLLTDGPTVGAMAGAARLALDVSAPRRPVNTPAGQRAAPLPAAIWVSSYPMIAELCAGSTVAVLCLVAGFAWEALQAACSLPPHLGSVVDARGAELPVTPEQRALAVRLVRSLQSSQLLPALCDAVLWTPPPAVANSFGFLTSGTFLMVPEANPARFSMLQAAALFVVRCLSGVCQLAQDAGEAAAPGPSLLAAPQVQRMLLALLEMMHQHQDATRRLHGELPYVAELVWRRRPDLRPTPGWGGLPARRLSLGSDDEDEEDEAAFTPVLGVVPLLSHASLVVAALAEAPAPAERLAALLDALEAAAWCLAAVAEQGSQARAGDLLPGSLGWYEAVAALQYHLASLLEDDPVTGWAALTPELRAQVIERLSAAGLLRSLDALLRLLVAHAPPPEDGGQPWCARAASSQASILRPLLLPLLRAALAPPPAGGGGGSGGPAWEAARELGVLVTAAKLAARELCRCELGGGGRLCDVDRLQPALCYAQLLSIGLLADTGLPALLRATTAGDRSYQLSSSLQGVSACLYSLPACADNLPPACVLALRPGLLLAELGALLHRLAPADEPDPRTQGPLRMTVASGVRTALACMAAHPQLTGAARALLAPPEGEAGAGGVEGGGGGGAPRLDAAALVVRLRGWAELEAEALECLRRAALHSAECLRAAAALLPRSDNDDPRVPLVAEGHLMAVAQMVYRTLSGQPGPEAGASGPGATAAASSQRQPGGGGAEGAGAASAAAACGDAGAGVSAPGQERGRAILRLCGNPCCTDYSGLSEAELRLQQRSGCRAVWYCGAACQKQHWRAGHKRECAQLAG</sequence>
<dbReference type="SUPFAM" id="SSF144232">
    <property type="entry name" value="HIT/MYND zinc finger-like"/>
    <property type="match status" value="1"/>
</dbReference>
<feature type="non-terminal residue" evidence="7">
    <location>
        <position position="895"/>
    </location>
</feature>
<keyword evidence="1" id="KW-0479">Metal-binding</keyword>
<feature type="compositionally biased region" description="Low complexity" evidence="5">
    <location>
        <begin position="781"/>
        <end position="800"/>
    </location>
</feature>
<gene>
    <name evidence="7" type="ORF">TSOC_007169</name>
</gene>
<evidence type="ECO:0000256" key="1">
    <source>
        <dbReference type="ARBA" id="ARBA00022723"/>
    </source>
</evidence>